<evidence type="ECO:0000256" key="4">
    <source>
        <dbReference type="ARBA" id="ARBA00023004"/>
    </source>
</evidence>
<organism evidence="7 8">
    <name type="scientific">Paremcibacter congregatus</name>
    <dbReference type="NCBI Taxonomy" id="2043170"/>
    <lineage>
        <taxon>Bacteria</taxon>
        <taxon>Pseudomonadati</taxon>
        <taxon>Pseudomonadota</taxon>
        <taxon>Alphaproteobacteria</taxon>
        <taxon>Emcibacterales</taxon>
        <taxon>Emcibacteraceae</taxon>
        <taxon>Paremcibacter</taxon>
    </lineage>
</organism>
<evidence type="ECO:0000313" key="8">
    <source>
        <dbReference type="Proteomes" id="UP000229730"/>
    </source>
</evidence>
<keyword evidence="4 5" id="KW-0408">Iron</keyword>
<comment type="cofactor">
    <cofactor evidence="5 6">
        <name>Fe(2+)</name>
        <dbReference type="ChEBI" id="CHEBI:29033"/>
    </cofactor>
    <text evidence="5 6">Binds 1 Fe(2+) ion per subunit.</text>
</comment>
<comment type="similarity">
    <text evidence="1 6">Belongs to the carotenoid oxygenase family.</text>
</comment>
<keyword evidence="6" id="KW-0223">Dioxygenase</keyword>
<feature type="binding site" evidence="5">
    <location>
        <position position="216"/>
    </location>
    <ligand>
        <name>Fe cation</name>
        <dbReference type="ChEBI" id="CHEBI:24875"/>
        <note>catalytic</note>
    </ligand>
</feature>
<protein>
    <recommendedName>
        <fullName evidence="6">Dioxygenase</fullName>
        <ecNumber evidence="6">1.13.11.-</ecNumber>
    </recommendedName>
</protein>
<evidence type="ECO:0000256" key="1">
    <source>
        <dbReference type="ARBA" id="ARBA00006787"/>
    </source>
</evidence>
<dbReference type="GO" id="GO:0010436">
    <property type="term" value="F:carotenoid dioxygenase activity"/>
    <property type="evidence" value="ECO:0007669"/>
    <property type="project" value="TreeGrafter"/>
</dbReference>
<evidence type="ECO:0000256" key="3">
    <source>
        <dbReference type="ARBA" id="ARBA00023002"/>
    </source>
</evidence>
<dbReference type="PANTHER" id="PTHR10543:SF89">
    <property type="entry name" value="CAROTENOID 9,10(9',10')-CLEAVAGE DIOXYGENASE 1"/>
    <property type="match status" value="1"/>
</dbReference>
<dbReference type="AlphaFoldDB" id="A0A2G4YTM3"/>
<reference evidence="7 8" key="1">
    <citation type="submission" date="2017-10" db="EMBL/GenBank/DDBJ databases">
        <title>Frigbacter circumglobatus gen. nov. sp. nov., isolated from sediment cultured in situ.</title>
        <authorList>
            <person name="Zhao Z."/>
        </authorList>
    </citation>
    <scope>NUCLEOTIDE SEQUENCE [LARGE SCALE GENOMIC DNA]</scope>
    <source>
        <strain evidence="7 8">ZYL</strain>
    </source>
</reference>
<comment type="caution">
    <text evidence="7">The sequence shown here is derived from an EMBL/GenBank/DDBJ whole genome shotgun (WGS) entry which is preliminary data.</text>
</comment>
<evidence type="ECO:0000256" key="5">
    <source>
        <dbReference type="PIRSR" id="PIRSR604294-1"/>
    </source>
</evidence>
<dbReference type="EC" id="1.13.11.-" evidence="6"/>
<dbReference type="EMBL" id="PDEM01000009">
    <property type="protein sequence ID" value="PHZ85684.1"/>
    <property type="molecule type" value="Genomic_DNA"/>
</dbReference>
<evidence type="ECO:0000313" key="7">
    <source>
        <dbReference type="EMBL" id="PHZ85684.1"/>
    </source>
</evidence>
<dbReference type="PANTHER" id="PTHR10543">
    <property type="entry name" value="BETA-CAROTENE DIOXYGENASE"/>
    <property type="match status" value="1"/>
</dbReference>
<feature type="binding site" evidence="5">
    <location>
        <position position="167"/>
    </location>
    <ligand>
        <name>Fe cation</name>
        <dbReference type="ChEBI" id="CHEBI:24875"/>
        <note>catalytic</note>
    </ligand>
</feature>
<accession>A0A2G4YTM3</accession>
<keyword evidence="2 5" id="KW-0479">Metal-binding</keyword>
<keyword evidence="8" id="KW-1185">Reference proteome</keyword>
<dbReference type="GO" id="GO:0046872">
    <property type="term" value="F:metal ion binding"/>
    <property type="evidence" value="ECO:0007669"/>
    <property type="project" value="UniProtKB-KW"/>
</dbReference>
<dbReference type="Proteomes" id="UP000229730">
    <property type="component" value="Unassembled WGS sequence"/>
</dbReference>
<feature type="binding site" evidence="5">
    <location>
        <position position="461"/>
    </location>
    <ligand>
        <name>Fe cation</name>
        <dbReference type="ChEBI" id="CHEBI:24875"/>
        <note>catalytic</note>
    </ligand>
</feature>
<sequence>MMPQNTPPSPRSLFENLKREHPFEPVSVTGTIPAFLRGTLYRNGVGLFEQFGRRYTHVFEGDGAISAVRVEGGQSLAAVRLVESDGLKAEREAQRHLSGSAARWSTRIRANFTGRSKNNANTHVVSWQDRLFALMEGGKPTEINPDTLETIGESDLEGEIPGAFSAHPHRVESRKALYNFGLRYGKQTQIDLFTLPDTGPARRLGALPLDHPVMVHDFIASDNHLIFFIAPVSISIWRHMVGFGDFADKLKWSPALGTEVIIVPIDRPDQPIRFSVEAFFASHFAGAYEEDGHLIVDYIHYPDISLITVLEDGLGMTWTDKSRHVHGALHRAHINIAHRTFTTTPRWDGLCEFPRINPAREGRKYQVIWLQTACYIEDCLRSEISRIDENGGVITYTLPPGQFCSEPVPVMPLHSREDEGSILTLVYDCYDQKSHILILDATDLVEQARIQLSQVIPLTFHGSWVGETPPDPLRD</sequence>
<dbReference type="Pfam" id="PF03055">
    <property type="entry name" value="RPE65"/>
    <property type="match status" value="1"/>
</dbReference>
<evidence type="ECO:0000256" key="2">
    <source>
        <dbReference type="ARBA" id="ARBA00022723"/>
    </source>
</evidence>
<keyword evidence="3 6" id="KW-0560">Oxidoreductase</keyword>
<dbReference type="InParanoid" id="A0A2G4YTM3"/>
<gene>
    <name evidence="7" type="ORF">CRD36_03070</name>
</gene>
<dbReference type="GO" id="GO:0016121">
    <property type="term" value="P:carotene catabolic process"/>
    <property type="evidence" value="ECO:0007669"/>
    <property type="project" value="TreeGrafter"/>
</dbReference>
<dbReference type="OrthoDB" id="6636843at2"/>
<evidence type="ECO:0000256" key="6">
    <source>
        <dbReference type="RuleBase" id="RU364048"/>
    </source>
</evidence>
<name>A0A2G4YTM3_9PROT</name>
<proteinExistence type="inferred from homology"/>
<feature type="binding site" evidence="5">
    <location>
        <position position="283"/>
    </location>
    <ligand>
        <name>Fe cation</name>
        <dbReference type="ChEBI" id="CHEBI:24875"/>
        <note>catalytic</note>
    </ligand>
</feature>
<dbReference type="InterPro" id="IPR004294">
    <property type="entry name" value="Carotenoid_Oase"/>
</dbReference>